<keyword evidence="1" id="KW-1133">Transmembrane helix</keyword>
<dbReference type="Proteomes" id="UP000198510">
    <property type="component" value="Unassembled WGS sequence"/>
</dbReference>
<keyword evidence="4" id="KW-1185">Reference proteome</keyword>
<feature type="domain" description="Conjugative transposon TraJ C-terminal" evidence="2">
    <location>
        <begin position="8"/>
        <end position="317"/>
    </location>
</feature>
<dbReference type="AlphaFoldDB" id="A0A1G9U3Z4"/>
<evidence type="ECO:0000313" key="4">
    <source>
        <dbReference type="Proteomes" id="UP000198510"/>
    </source>
</evidence>
<reference evidence="3 4" key="1">
    <citation type="submission" date="2016-10" db="EMBL/GenBank/DDBJ databases">
        <authorList>
            <person name="de Groot N.N."/>
        </authorList>
    </citation>
    <scope>NUCLEOTIDE SEQUENCE [LARGE SCALE GENOMIC DNA]</scope>
    <source>
        <strain evidence="3 4">DSM 25186</strain>
    </source>
</reference>
<evidence type="ECO:0000259" key="2">
    <source>
        <dbReference type="Pfam" id="PF07863"/>
    </source>
</evidence>
<evidence type="ECO:0000256" key="1">
    <source>
        <dbReference type="SAM" id="Phobius"/>
    </source>
</evidence>
<feature type="transmembrane region" description="Helical" evidence="1">
    <location>
        <begin position="284"/>
        <end position="307"/>
    </location>
</feature>
<keyword evidence="1" id="KW-0472">Membrane</keyword>
<protein>
    <recommendedName>
        <fullName evidence="2">Conjugative transposon TraJ C-terminal domain-containing protein</fullName>
    </recommendedName>
</protein>
<dbReference type="EMBL" id="FNFO01000015">
    <property type="protein sequence ID" value="SDM54374.1"/>
    <property type="molecule type" value="Genomic_DNA"/>
</dbReference>
<organism evidence="3 4">
    <name type="scientific">Catalinimonas alkaloidigena</name>
    <dbReference type="NCBI Taxonomy" id="1075417"/>
    <lineage>
        <taxon>Bacteria</taxon>
        <taxon>Pseudomonadati</taxon>
        <taxon>Bacteroidota</taxon>
        <taxon>Cytophagia</taxon>
        <taxon>Cytophagales</taxon>
        <taxon>Catalimonadaceae</taxon>
        <taxon>Catalinimonas</taxon>
    </lineage>
</organism>
<feature type="transmembrane region" description="Helical" evidence="1">
    <location>
        <begin position="187"/>
        <end position="213"/>
    </location>
</feature>
<dbReference type="RefSeq" id="WP_089688137.1">
    <property type="nucleotide sequence ID" value="NZ_FNFO01000015.1"/>
</dbReference>
<feature type="transmembrane region" description="Helical" evidence="1">
    <location>
        <begin position="24"/>
        <end position="45"/>
    </location>
</feature>
<dbReference type="Pfam" id="PF07863">
    <property type="entry name" value="CtnDOT_TraJ"/>
    <property type="match status" value="1"/>
</dbReference>
<dbReference type="STRING" id="1075417.SAMN05421823_11572"/>
<feature type="transmembrane region" description="Helical" evidence="1">
    <location>
        <begin position="66"/>
        <end position="89"/>
    </location>
</feature>
<sequence length="329" mass="36300">MRKIIDQHMLDLLQGLYQHLDENLSTFVGDAQAVCAVFMLLYFAIKAYGMMSGDRKLEIMPLLRPFALSLVVIFWSDFITLINVLPGVVTAKSSTLFDQQVALVDAVMVQRYQLLQQVGTELIERSAEIEELQAGKQESETVAVLGIDLSPLMDTMKGYYIIVMSKIKFWAVNLIENLMVALFQAAVYGVFFLQVVFSGILISLGPFAFAFSILPAFQDAYVQWIARYLSVSFYAALAYLVLSLAFIILQYALLQEVDVLTYITEQGNEAAFLAYVTATDTTSYFTVALLMGGLSMLAIPIISTWIITTSGVGSALNVATRTLTGVSVG</sequence>
<name>A0A1G9U3Z4_9BACT</name>
<feature type="transmembrane region" description="Helical" evidence="1">
    <location>
        <begin position="233"/>
        <end position="254"/>
    </location>
</feature>
<keyword evidence="1" id="KW-0812">Transmembrane</keyword>
<gene>
    <name evidence="3" type="ORF">SAMN05421823_11572</name>
</gene>
<accession>A0A1G9U3Z4</accession>
<proteinExistence type="predicted"/>
<dbReference type="OrthoDB" id="1222125at2"/>
<dbReference type="InterPro" id="IPR012424">
    <property type="entry name" value="Conjugative_transposon_TraJ_C"/>
</dbReference>
<evidence type="ECO:0000313" key="3">
    <source>
        <dbReference type="EMBL" id="SDM54374.1"/>
    </source>
</evidence>